<dbReference type="Proteomes" id="UP001215280">
    <property type="component" value="Unassembled WGS sequence"/>
</dbReference>
<protein>
    <submittedName>
        <fullName evidence="2">Uncharacterized protein</fullName>
    </submittedName>
</protein>
<proteinExistence type="predicted"/>
<name>A0AAD7HSJ1_9AGAR</name>
<comment type="caution">
    <text evidence="2">The sequence shown here is derived from an EMBL/GenBank/DDBJ whole genome shotgun (WGS) entry which is preliminary data.</text>
</comment>
<gene>
    <name evidence="2" type="ORF">DFH07DRAFT_945916</name>
</gene>
<keyword evidence="3" id="KW-1185">Reference proteome</keyword>
<evidence type="ECO:0000313" key="2">
    <source>
        <dbReference type="EMBL" id="KAJ7727315.1"/>
    </source>
</evidence>
<reference evidence="2" key="1">
    <citation type="submission" date="2023-03" db="EMBL/GenBank/DDBJ databases">
        <title>Massive genome expansion in bonnet fungi (Mycena s.s.) driven by repeated elements and novel gene families across ecological guilds.</title>
        <authorList>
            <consortium name="Lawrence Berkeley National Laboratory"/>
            <person name="Harder C.B."/>
            <person name="Miyauchi S."/>
            <person name="Viragh M."/>
            <person name="Kuo A."/>
            <person name="Thoen E."/>
            <person name="Andreopoulos B."/>
            <person name="Lu D."/>
            <person name="Skrede I."/>
            <person name="Drula E."/>
            <person name="Henrissat B."/>
            <person name="Morin E."/>
            <person name="Kohler A."/>
            <person name="Barry K."/>
            <person name="LaButti K."/>
            <person name="Morin E."/>
            <person name="Salamov A."/>
            <person name="Lipzen A."/>
            <person name="Mereny Z."/>
            <person name="Hegedus B."/>
            <person name="Baldrian P."/>
            <person name="Stursova M."/>
            <person name="Weitz H."/>
            <person name="Taylor A."/>
            <person name="Grigoriev I.V."/>
            <person name="Nagy L.G."/>
            <person name="Martin F."/>
            <person name="Kauserud H."/>
        </authorList>
    </citation>
    <scope>NUCLEOTIDE SEQUENCE</scope>
    <source>
        <strain evidence="2">CBHHK188m</strain>
    </source>
</reference>
<feature type="region of interest" description="Disordered" evidence="1">
    <location>
        <begin position="228"/>
        <end position="276"/>
    </location>
</feature>
<feature type="compositionally biased region" description="Polar residues" evidence="1">
    <location>
        <begin position="254"/>
        <end position="276"/>
    </location>
</feature>
<evidence type="ECO:0000256" key="1">
    <source>
        <dbReference type="SAM" id="MobiDB-lite"/>
    </source>
</evidence>
<dbReference type="EMBL" id="JARJLG010000213">
    <property type="protein sequence ID" value="KAJ7727315.1"/>
    <property type="molecule type" value="Genomic_DNA"/>
</dbReference>
<sequence length="276" mass="30305">MTLANMRFTWVSYIICSSAPRMSTRSAIFVLETSTLIAKRSDLDFGLISEGVLVDTLYILLLFASLYGGTIDASDVAYLRTKEFPLRPLHEVSVIFRPPLRSQKGPSSACIANGTSYFSCSDDPTISNAVEIVTQPIPERGPAAPRIFTKWIFERVPSSFDDFIEHAFSDGVWSLLLAFLAGVRSSISSLEPQIPPAAADATLDTQRRPHISVPKRTECYPLPQTYIRARAPSPPSPARSTPYNAAQGIHLPTPTDTVSFNAQPRTHPTQGFSSQQ</sequence>
<dbReference type="AlphaFoldDB" id="A0AAD7HSJ1"/>
<accession>A0AAD7HSJ1</accession>
<organism evidence="2 3">
    <name type="scientific">Mycena maculata</name>
    <dbReference type="NCBI Taxonomy" id="230809"/>
    <lineage>
        <taxon>Eukaryota</taxon>
        <taxon>Fungi</taxon>
        <taxon>Dikarya</taxon>
        <taxon>Basidiomycota</taxon>
        <taxon>Agaricomycotina</taxon>
        <taxon>Agaricomycetes</taxon>
        <taxon>Agaricomycetidae</taxon>
        <taxon>Agaricales</taxon>
        <taxon>Marasmiineae</taxon>
        <taxon>Mycenaceae</taxon>
        <taxon>Mycena</taxon>
    </lineage>
</organism>
<evidence type="ECO:0000313" key="3">
    <source>
        <dbReference type="Proteomes" id="UP001215280"/>
    </source>
</evidence>